<dbReference type="InterPro" id="IPR059179">
    <property type="entry name" value="MLKL-like_MCAfunc"/>
</dbReference>
<feature type="domain" description="Mixed lineage kinase" evidence="1">
    <location>
        <begin position="15"/>
        <end position="138"/>
    </location>
</feature>
<accession>A0ABD2FS95</accession>
<evidence type="ECO:0000259" key="1">
    <source>
        <dbReference type="Pfam" id="PF22215"/>
    </source>
</evidence>
<dbReference type="InterPro" id="IPR054000">
    <property type="entry name" value="MLKL_N"/>
</dbReference>
<dbReference type="AlphaFoldDB" id="A0ABD2FS95"/>
<reference evidence="2 3" key="1">
    <citation type="journal article" date="2022" name="G3 (Bethesda)">
        <title>Evaluating Illumina-, Nanopore-, and PacBio-based genome assembly strategies with the bald notothen, Trematomus borchgrevinki.</title>
        <authorList>
            <person name="Rayamajhi N."/>
            <person name="Cheng C.C."/>
            <person name="Catchen J.M."/>
        </authorList>
    </citation>
    <scope>NUCLEOTIDE SEQUENCE [LARGE SCALE GENOMIC DNA]</scope>
    <source>
        <strain evidence="2">AGRC-2024</strain>
    </source>
</reference>
<organism evidence="2 3">
    <name type="scientific">Pagothenia borchgrevinki</name>
    <name type="common">Bald rockcod</name>
    <name type="synonym">Trematomus borchgrevinki</name>
    <dbReference type="NCBI Taxonomy" id="8213"/>
    <lineage>
        <taxon>Eukaryota</taxon>
        <taxon>Metazoa</taxon>
        <taxon>Chordata</taxon>
        <taxon>Craniata</taxon>
        <taxon>Vertebrata</taxon>
        <taxon>Euteleostomi</taxon>
        <taxon>Actinopterygii</taxon>
        <taxon>Neopterygii</taxon>
        <taxon>Teleostei</taxon>
        <taxon>Neoteleostei</taxon>
        <taxon>Acanthomorphata</taxon>
        <taxon>Eupercaria</taxon>
        <taxon>Perciformes</taxon>
        <taxon>Notothenioidei</taxon>
        <taxon>Nototheniidae</taxon>
        <taxon>Pagothenia</taxon>
    </lineage>
</organism>
<comment type="caution">
    <text evidence="2">The sequence shown here is derived from an EMBL/GenBank/DDBJ whole genome shotgun (WGS) entry which is preliminary data.</text>
</comment>
<dbReference type="EMBL" id="JBIYXZ010002087">
    <property type="protein sequence ID" value="KAL3044430.1"/>
    <property type="molecule type" value="Genomic_DNA"/>
</dbReference>
<evidence type="ECO:0000313" key="3">
    <source>
        <dbReference type="Proteomes" id="UP001619887"/>
    </source>
</evidence>
<reference evidence="2 3" key="2">
    <citation type="journal article" date="2024" name="G3 (Bethesda)">
        <title>The genome of the cryopelagic Antarctic bald notothen, Trematomus borchgrevinki.</title>
        <authorList>
            <person name="Rayamajhi N."/>
            <person name="Rivera-Colon A.G."/>
            <person name="Minhas B.F."/>
            <person name="Cheng C.C."/>
            <person name="Catchen J.M."/>
        </authorList>
    </citation>
    <scope>NUCLEOTIDE SEQUENCE [LARGE SCALE GENOMIC DNA]</scope>
    <source>
        <strain evidence="2">AGRC-2024</strain>
    </source>
</reference>
<dbReference type="InterPro" id="IPR036537">
    <property type="entry name" value="Adaptor_Cbl_N_dom_sf"/>
</dbReference>
<keyword evidence="3" id="KW-1185">Reference proteome</keyword>
<dbReference type="Pfam" id="PF22215">
    <property type="entry name" value="MLKL_N"/>
    <property type="match status" value="1"/>
</dbReference>
<proteinExistence type="predicted"/>
<dbReference type="PANTHER" id="PTHR35832">
    <property type="entry name" value="OS12G0248400 PROTEIN-RELATED"/>
    <property type="match status" value="1"/>
</dbReference>
<evidence type="ECO:0000313" key="2">
    <source>
        <dbReference type="EMBL" id="KAL3044430.1"/>
    </source>
</evidence>
<sequence>MAALDPFMGVLDFSLNLCSSIYMRAANVSANKERCQQIAQRVKALEGLILTIKHRGRGQLSPVVDSVLRDLCGTLTSAKTLMEKFARTKVLMRLLKSSSHEDQLLNLDKRLSDTFQVLSGALLIEQGDTLNRVYNTVSGNTGPTTPMPQPNNMLMPSPTSPPPYSSMPPMALCYPEPPMTYSPMSPMNYSPMPPMTSSPMSPMNYNPMPPMTSSPMSPMNYSPMPPMTYSPMSPMNYSPMPPMTYSPMSPMATCYPEPPLNCSGQLLHIPPMATCNPTSFVIYSTMTPMSSVPFSTTFVSNPAKSTMVFNIK</sequence>
<dbReference type="CDD" id="cd21037">
    <property type="entry name" value="MLKL_NTD"/>
    <property type="match status" value="1"/>
</dbReference>
<dbReference type="Gene3D" id="1.20.930.20">
    <property type="entry name" value="Adaptor protein Cbl, N-terminal domain"/>
    <property type="match status" value="1"/>
</dbReference>
<protein>
    <recommendedName>
        <fullName evidence="1">Mixed lineage kinase domain-containing protein</fullName>
    </recommendedName>
</protein>
<dbReference type="Proteomes" id="UP001619887">
    <property type="component" value="Unassembled WGS sequence"/>
</dbReference>
<gene>
    <name evidence="2" type="ORF">OYC64_012840</name>
</gene>
<name>A0ABD2FS95_PAGBO</name>